<dbReference type="Pfam" id="PF00590">
    <property type="entry name" value="TP_methylase"/>
    <property type="match status" value="1"/>
</dbReference>
<dbReference type="RefSeq" id="WP_182811670.1">
    <property type="nucleotide sequence ID" value="NZ_JACJFM010000054.1"/>
</dbReference>
<comment type="pathway">
    <text evidence="1">Cofactor biosynthesis; adenosylcobalamin biosynthesis.</text>
</comment>
<dbReference type="Pfam" id="PF09445">
    <property type="entry name" value="Methyltransf_15"/>
    <property type="match status" value="1"/>
</dbReference>
<dbReference type="InterPro" id="IPR014776">
    <property type="entry name" value="4pyrrole_Mease_sub2"/>
</dbReference>
<name>A0A839IWV6_9GAMM</name>
<dbReference type="InterPro" id="IPR029063">
    <property type="entry name" value="SAM-dependent_MTases_sf"/>
</dbReference>
<dbReference type="NCBIfam" id="TIGR02467">
    <property type="entry name" value="CbiE"/>
    <property type="match status" value="1"/>
</dbReference>
<dbReference type="InterPro" id="IPR014777">
    <property type="entry name" value="4pyrrole_Mease_sub1"/>
</dbReference>
<dbReference type="NCBIfam" id="TIGR02469">
    <property type="entry name" value="CbiT"/>
    <property type="match status" value="1"/>
</dbReference>
<protein>
    <submittedName>
        <fullName evidence="7">Precorrin-6y C5,15-methyltransferase (Decarboxylating) subunit CbiE</fullName>
    </submittedName>
</protein>
<accession>A0A839IWV6</accession>
<dbReference type="PANTHER" id="PTHR43182:SF1">
    <property type="entry name" value="COBALT-PRECORRIN-7 C(5)-METHYLTRANSFERASE"/>
    <property type="match status" value="1"/>
</dbReference>
<dbReference type="GO" id="GO:0008276">
    <property type="term" value="F:protein methyltransferase activity"/>
    <property type="evidence" value="ECO:0007669"/>
    <property type="project" value="InterPro"/>
</dbReference>
<evidence type="ECO:0000256" key="5">
    <source>
        <dbReference type="ARBA" id="ARBA00022691"/>
    </source>
</evidence>
<keyword evidence="3 7" id="KW-0489">Methyltransferase</keyword>
<evidence type="ECO:0000256" key="3">
    <source>
        <dbReference type="ARBA" id="ARBA00022603"/>
    </source>
</evidence>
<dbReference type="AlphaFoldDB" id="A0A839IWV6"/>
<dbReference type="PANTHER" id="PTHR43182">
    <property type="entry name" value="COBALT-PRECORRIN-6B C(15)-METHYLTRANSFERASE (DECARBOXYLATING)"/>
    <property type="match status" value="1"/>
</dbReference>
<dbReference type="CDD" id="cd11644">
    <property type="entry name" value="Precorrin-6Y-MT"/>
    <property type="match status" value="1"/>
</dbReference>
<evidence type="ECO:0000256" key="1">
    <source>
        <dbReference type="ARBA" id="ARBA00004953"/>
    </source>
</evidence>
<keyword evidence="5" id="KW-0949">S-adenosyl-L-methionine</keyword>
<dbReference type="CDD" id="cd02440">
    <property type="entry name" value="AdoMet_MTases"/>
    <property type="match status" value="1"/>
</dbReference>
<dbReference type="EMBL" id="JACJFM010000054">
    <property type="protein sequence ID" value="MBB1489438.1"/>
    <property type="molecule type" value="Genomic_DNA"/>
</dbReference>
<keyword evidence="4 7" id="KW-0808">Transferase</keyword>
<dbReference type="InterPro" id="IPR035996">
    <property type="entry name" value="4pyrrol_Methylase_sf"/>
</dbReference>
<dbReference type="UniPathway" id="UPA00148"/>
<dbReference type="InterPro" id="IPR014008">
    <property type="entry name" value="Cbl_synth_MTase_CbiT"/>
</dbReference>
<feature type="domain" description="Tetrapyrrole methylase" evidence="6">
    <location>
        <begin position="1"/>
        <end position="230"/>
    </location>
</feature>
<dbReference type="Gene3D" id="3.40.50.150">
    <property type="entry name" value="Vaccinia Virus protein VP39"/>
    <property type="match status" value="1"/>
</dbReference>
<evidence type="ECO:0000313" key="8">
    <source>
        <dbReference type="Proteomes" id="UP000565262"/>
    </source>
</evidence>
<evidence type="ECO:0000313" key="7">
    <source>
        <dbReference type="EMBL" id="MBB1489438.1"/>
    </source>
</evidence>
<dbReference type="GO" id="GO:0036261">
    <property type="term" value="P:7-methylguanosine cap hypermethylation"/>
    <property type="evidence" value="ECO:0007669"/>
    <property type="project" value="InterPro"/>
</dbReference>
<keyword evidence="8" id="KW-1185">Reference proteome</keyword>
<proteinExistence type="predicted"/>
<dbReference type="InterPro" id="IPR050714">
    <property type="entry name" value="Cobalamin_biosynth_MTase"/>
</dbReference>
<gene>
    <name evidence="7" type="primary">cbiE</name>
    <name evidence="7" type="ORF">H4O21_22775</name>
</gene>
<evidence type="ECO:0000256" key="4">
    <source>
        <dbReference type="ARBA" id="ARBA00022679"/>
    </source>
</evidence>
<comment type="caution">
    <text evidence="7">The sequence shown here is derived from an EMBL/GenBank/DDBJ whole genome shotgun (WGS) entry which is preliminary data.</text>
</comment>
<sequence length="514" mass="56145">MLHVIGLGVSETARLSDEAVAALQHCDVVYGSDRQLATVSGYLVPCSKDASFSGNVICTESSAGTDAVGIDKTTYLNDNGVSQSTVIVPDLCVLPKLSELKDQLTDRLSNDQTICVLASGDPLFFGIGRWLKQHFEQWGISFYPAVSSIQTACHKLGLSLQDVQVVSLHGRPLISLRRHLKQNQTLVILTDKHSYPEAIAQECLTAGFTGFTLTICEDLGYPQERVTTVDVSSEQQIDLSALSDVSPLHVSVLQLKQVRPDDQLSPTLVQADLAQSSQAQSEQSQPDRVYLPEFPGIPDQHFITDGPAGKGMITKREARLNILSLLQLAKGDVLWDIGAGCGGVAVELSYWQPGAEVWAIEHHPERLACLEANRERFGVVSNLKVVSGRAPEALNNLPTANKVFIGGSDGELPQLLDLCWQQLPEQGVLVASAVTENTRQHLLNFYQQRQQATDAQLDTLQVAISKGAELAGQLMYRPTLPVTLFRFEKQAVVEKKAQPEKQVIDDNYQGRAND</sequence>
<evidence type="ECO:0000256" key="2">
    <source>
        <dbReference type="ARBA" id="ARBA00022573"/>
    </source>
</evidence>
<dbReference type="SUPFAM" id="SSF53335">
    <property type="entry name" value="S-adenosyl-L-methionine-dependent methyltransferases"/>
    <property type="match status" value="1"/>
</dbReference>
<keyword evidence="2" id="KW-0169">Cobalamin biosynthesis</keyword>
<dbReference type="Gene3D" id="3.30.950.10">
    <property type="entry name" value="Methyltransferase, Cobalt-precorrin-4 Transmethylase, Domain 2"/>
    <property type="match status" value="1"/>
</dbReference>
<dbReference type="Proteomes" id="UP000565262">
    <property type="component" value="Unassembled WGS sequence"/>
</dbReference>
<organism evidence="7 8">
    <name type="scientific">Oceanospirillum sediminis</name>
    <dbReference type="NCBI Taxonomy" id="2760088"/>
    <lineage>
        <taxon>Bacteria</taxon>
        <taxon>Pseudomonadati</taxon>
        <taxon>Pseudomonadota</taxon>
        <taxon>Gammaproteobacteria</taxon>
        <taxon>Oceanospirillales</taxon>
        <taxon>Oceanospirillaceae</taxon>
        <taxon>Oceanospirillum</taxon>
    </lineage>
</organism>
<dbReference type="InterPro" id="IPR012818">
    <property type="entry name" value="CbiE"/>
</dbReference>
<dbReference type="InterPro" id="IPR019012">
    <property type="entry name" value="RNA_cap_Gua-N2-MeTrfase"/>
</dbReference>
<dbReference type="Gene3D" id="3.40.1010.10">
    <property type="entry name" value="Cobalt-precorrin-4 Transmethylase, Domain 1"/>
    <property type="match status" value="1"/>
</dbReference>
<dbReference type="GO" id="GO:0009236">
    <property type="term" value="P:cobalamin biosynthetic process"/>
    <property type="evidence" value="ECO:0007669"/>
    <property type="project" value="UniProtKB-UniPathway"/>
</dbReference>
<dbReference type="SUPFAM" id="SSF53790">
    <property type="entry name" value="Tetrapyrrole methylase"/>
    <property type="match status" value="1"/>
</dbReference>
<reference evidence="7 8" key="1">
    <citation type="submission" date="2020-08" db="EMBL/GenBank/DDBJ databases">
        <title>Oceanospirillum sp. nov. isolated from marine sediment.</title>
        <authorList>
            <person name="Ji X."/>
        </authorList>
    </citation>
    <scope>NUCLEOTIDE SEQUENCE [LARGE SCALE GENOMIC DNA]</scope>
    <source>
        <strain evidence="7 8">D5</strain>
    </source>
</reference>
<evidence type="ECO:0000259" key="6">
    <source>
        <dbReference type="Pfam" id="PF00590"/>
    </source>
</evidence>
<dbReference type="InterPro" id="IPR000878">
    <property type="entry name" value="4pyrrol_Mease"/>
</dbReference>